<evidence type="ECO:0000313" key="1">
    <source>
        <dbReference type="EMBL" id="KAJ2847885.1"/>
    </source>
</evidence>
<protein>
    <submittedName>
        <fullName evidence="1">Uncharacterized protein</fullName>
    </submittedName>
</protein>
<proteinExistence type="predicted"/>
<dbReference type="OrthoDB" id="21380at2759"/>
<feature type="non-terminal residue" evidence="1">
    <location>
        <position position="1"/>
    </location>
</feature>
<reference evidence="1" key="1">
    <citation type="submission" date="2022-07" db="EMBL/GenBank/DDBJ databases">
        <title>Phylogenomic reconstructions and comparative analyses of Kickxellomycotina fungi.</title>
        <authorList>
            <person name="Reynolds N.K."/>
            <person name="Stajich J.E."/>
            <person name="Barry K."/>
            <person name="Grigoriev I.V."/>
            <person name="Crous P."/>
            <person name="Smith M.E."/>
        </authorList>
    </citation>
    <scope>NUCLEOTIDE SEQUENCE</scope>
    <source>
        <strain evidence="1">NRRL 1566</strain>
    </source>
</reference>
<dbReference type="EMBL" id="JANBUW010000246">
    <property type="protein sequence ID" value="KAJ2847885.1"/>
    <property type="molecule type" value="Genomic_DNA"/>
</dbReference>
<name>A0A9W8IB94_9FUNG</name>
<gene>
    <name evidence="1" type="ORF">IWW36_003618</name>
</gene>
<dbReference type="Proteomes" id="UP001139887">
    <property type="component" value="Unassembled WGS sequence"/>
</dbReference>
<organism evidence="1 2">
    <name type="scientific">Coemansia brasiliensis</name>
    <dbReference type="NCBI Taxonomy" id="2650707"/>
    <lineage>
        <taxon>Eukaryota</taxon>
        <taxon>Fungi</taxon>
        <taxon>Fungi incertae sedis</taxon>
        <taxon>Zoopagomycota</taxon>
        <taxon>Kickxellomycotina</taxon>
        <taxon>Kickxellomycetes</taxon>
        <taxon>Kickxellales</taxon>
        <taxon>Kickxellaceae</taxon>
        <taxon>Coemansia</taxon>
    </lineage>
</organism>
<evidence type="ECO:0000313" key="2">
    <source>
        <dbReference type="Proteomes" id="UP001139887"/>
    </source>
</evidence>
<dbReference type="AlphaFoldDB" id="A0A9W8IB94"/>
<accession>A0A9W8IB94</accession>
<sequence>GNNDRLSFKANTLVTPVPVRSFNGASNDIEALVSSLETPRFRESSAEQFYDDGNTLVNPVPRKRARYSAAEASASNADNQHLFATPTRSKAADSDDHFVGSERMNTLVQPVRSKRNLEALSAEAEKLPFNFEEEWQMLVNKHASASQHSNAEASETS</sequence>
<keyword evidence="2" id="KW-1185">Reference proteome</keyword>
<comment type="caution">
    <text evidence="1">The sequence shown here is derived from an EMBL/GenBank/DDBJ whole genome shotgun (WGS) entry which is preliminary data.</text>
</comment>